<proteinExistence type="predicted"/>
<name>A0AAV4PLZ6_CAEEX</name>
<reference evidence="1 2" key="1">
    <citation type="submission" date="2021-06" db="EMBL/GenBank/DDBJ databases">
        <title>Caerostris extrusa draft genome.</title>
        <authorList>
            <person name="Kono N."/>
            <person name="Arakawa K."/>
        </authorList>
    </citation>
    <scope>NUCLEOTIDE SEQUENCE [LARGE SCALE GENOMIC DNA]</scope>
</reference>
<comment type="caution">
    <text evidence="1">The sequence shown here is derived from an EMBL/GenBank/DDBJ whole genome shotgun (WGS) entry which is preliminary data.</text>
</comment>
<accession>A0AAV4PLZ6</accession>
<dbReference type="AlphaFoldDB" id="A0AAV4PLZ6"/>
<evidence type="ECO:0000313" key="1">
    <source>
        <dbReference type="EMBL" id="GIX97425.1"/>
    </source>
</evidence>
<gene>
    <name evidence="1" type="ORF">CEXT_59321</name>
</gene>
<organism evidence="1 2">
    <name type="scientific">Caerostris extrusa</name>
    <name type="common">Bark spider</name>
    <name type="synonym">Caerostris bankana</name>
    <dbReference type="NCBI Taxonomy" id="172846"/>
    <lineage>
        <taxon>Eukaryota</taxon>
        <taxon>Metazoa</taxon>
        <taxon>Ecdysozoa</taxon>
        <taxon>Arthropoda</taxon>
        <taxon>Chelicerata</taxon>
        <taxon>Arachnida</taxon>
        <taxon>Araneae</taxon>
        <taxon>Araneomorphae</taxon>
        <taxon>Entelegynae</taxon>
        <taxon>Araneoidea</taxon>
        <taxon>Araneidae</taxon>
        <taxon>Caerostris</taxon>
    </lineage>
</organism>
<evidence type="ECO:0000313" key="2">
    <source>
        <dbReference type="Proteomes" id="UP001054945"/>
    </source>
</evidence>
<dbReference type="Proteomes" id="UP001054945">
    <property type="component" value="Unassembled WGS sequence"/>
</dbReference>
<protein>
    <submittedName>
        <fullName evidence="1">Uncharacterized protein</fullName>
    </submittedName>
</protein>
<dbReference type="EMBL" id="BPLR01004779">
    <property type="protein sequence ID" value="GIX97425.1"/>
    <property type="molecule type" value="Genomic_DNA"/>
</dbReference>
<sequence length="232" mass="26366">MGPFILCSAHYGAKGKKLGGTKEFFINGFVAKLETLCLPYHDEDGLSSTVISSLHANAIKNSTSQWLLSQKRLMNEENTLMVPSKLFTESMFLTKNNISKSNNQKYFYRHSVRSKLYHSNHLIEKYKNRRNQPKSRHFLRTSDTLVVPSKLFTFRGHDFDECEEKQSEVPIANQPEKTISCAVGRGIKVEFHSSPNSPRGILMTPEILPGLGGETTVRLHWTRCYEGAPDEK</sequence>
<keyword evidence="2" id="KW-1185">Reference proteome</keyword>